<dbReference type="PANTHER" id="PTHR31973:SF190">
    <property type="entry name" value="MULE TRANSPOSASE DOMAIN-CONTAINING PROTEIN"/>
    <property type="match status" value="1"/>
</dbReference>
<comment type="caution">
    <text evidence="3">The sequence shown here is derived from an EMBL/GenBank/DDBJ whole genome shotgun (WGS) entry which is preliminary data.</text>
</comment>
<dbReference type="InterPro" id="IPR058594">
    <property type="entry name" value="PB1-like_dom_pln"/>
</dbReference>
<feature type="domain" description="PB1-like" evidence="2">
    <location>
        <begin position="2"/>
        <end position="89"/>
    </location>
</feature>
<feature type="region of interest" description="Disordered" evidence="1">
    <location>
        <begin position="174"/>
        <end position="196"/>
    </location>
</feature>
<gene>
    <name evidence="3" type="ORF">Tco_0704171</name>
</gene>
<feature type="compositionally biased region" description="Acidic residues" evidence="1">
    <location>
        <begin position="338"/>
        <end position="357"/>
    </location>
</feature>
<evidence type="ECO:0000256" key="1">
    <source>
        <dbReference type="SAM" id="MobiDB-lite"/>
    </source>
</evidence>
<reference evidence="3" key="1">
    <citation type="journal article" date="2022" name="Int. J. Mol. Sci.">
        <title>Draft Genome of Tanacetum Coccineum: Genomic Comparison of Closely Related Tanacetum-Family Plants.</title>
        <authorList>
            <person name="Yamashiro T."/>
            <person name="Shiraishi A."/>
            <person name="Nakayama K."/>
            <person name="Satake H."/>
        </authorList>
    </citation>
    <scope>NUCLEOTIDE SEQUENCE</scope>
</reference>
<evidence type="ECO:0000313" key="4">
    <source>
        <dbReference type="Proteomes" id="UP001151760"/>
    </source>
</evidence>
<feature type="compositionally biased region" description="Low complexity" evidence="1">
    <location>
        <begin position="363"/>
        <end position="372"/>
    </location>
</feature>
<sequence length="657" mass="73095">MFSIRIHHGGKFQRYLGRRYFNGHVDISDIVDINMFTVVALNLMVVQLGYAGESELLFINYLRPLTRLDEGFYALACKEDVRCLATLVRSFKLINDYIEHGVTAVDSYRRPPQQVIEDMIKQLSFKETKLDGEAGFADVVRNGKESFGLSHDESFGVDDLDLNLNEIMDLNVSQSETKSELPVSEEPDVGSTQEPIVEEVIVKDYVSSEEDVKHGNGQEDESAPSNEHFFYDDEGIYSAYETQYDVQSSEDVGTDDDDDNDDDFLVDEENEIIEPNVDVHLFGDNVIIWPLAQMAPFLLRKSSVDQSSLPRVGSLGKGLVGIKRCMGPGCSHRSTPFEEGDNVDLINEDGFDSDPSNDNETIGPSGSSGPTTRSKKRKNTGTNNDSQACSSALDAHDKGDLYPWVLEIKHCTYKFLSEKIFDQVRVNPEILVKAVQDKLQRDLELQISMSKAFRAKAKAEREIRGDHVLQYSMLRDYIIESITKEAYLMKAKWNGGNKYQVLGIPYKHVVAAYWNVALNDRAASPLEACVNPCYWLTTWRETYSHKVELINGTNYWEKSTCPTTLLPPKYHVKVGRPKKKRKRSKHKDEPFMKDGKLIGNNEKASGSASRQAQQAEPAVGQDGLGGLGVGAVIGLAVADCAGGAGVGVGSQGSSHTR</sequence>
<name>A0ABQ4Y1W5_9ASTR</name>
<organism evidence="3 4">
    <name type="scientific">Tanacetum coccineum</name>
    <dbReference type="NCBI Taxonomy" id="301880"/>
    <lineage>
        <taxon>Eukaryota</taxon>
        <taxon>Viridiplantae</taxon>
        <taxon>Streptophyta</taxon>
        <taxon>Embryophyta</taxon>
        <taxon>Tracheophyta</taxon>
        <taxon>Spermatophyta</taxon>
        <taxon>Magnoliopsida</taxon>
        <taxon>eudicotyledons</taxon>
        <taxon>Gunneridae</taxon>
        <taxon>Pentapetalae</taxon>
        <taxon>asterids</taxon>
        <taxon>campanulids</taxon>
        <taxon>Asterales</taxon>
        <taxon>Asteraceae</taxon>
        <taxon>Asteroideae</taxon>
        <taxon>Anthemideae</taxon>
        <taxon>Anthemidinae</taxon>
        <taxon>Tanacetum</taxon>
    </lineage>
</organism>
<feature type="region of interest" description="Disordered" evidence="1">
    <location>
        <begin position="333"/>
        <end position="390"/>
    </location>
</feature>
<evidence type="ECO:0000313" key="3">
    <source>
        <dbReference type="EMBL" id="GJS71330.1"/>
    </source>
</evidence>
<feature type="compositionally biased region" description="Basic residues" evidence="1">
    <location>
        <begin position="574"/>
        <end position="585"/>
    </location>
</feature>
<proteinExistence type="predicted"/>
<feature type="region of interest" description="Disordered" evidence="1">
    <location>
        <begin position="209"/>
        <end position="228"/>
    </location>
</feature>
<feature type="compositionally biased region" description="Polar residues" evidence="1">
    <location>
        <begin position="380"/>
        <end position="390"/>
    </location>
</feature>
<reference evidence="3" key="2">
    <citation type="submission" date="2022-01" db="EMBL/GenBank/DDBJ databases">
        <authorList>
            <person name="Yamashiro T."/>
            <person name="Shiraishi A."/>
            <person name="Satake H."/>
            <person name="Nakayama K."/>
        </authorList>
    </citation>
    <scope>NUCLEOTIDE SEQUENCE</scope>
</reference>
<feature type="region of interest" description="Disordered" evidence="1">
    <location>
        <begin position="574"/>
        <end position="621"/>
    </location>
</feature>
<evidence type="ECO:0000259" key="2">
    <source>
        <dbReference type="Pfam" id="PF26130"/>
    </source>
</evidence>
<dbReference type="EMBL" id="BQNB010009998">
    <property type="protein sequence ID" value="GJS71330.1"/>
    <property type="molecule type" value="Genomic_DNA"/>
</dbReference>
<dbReference type="PANTHER" id="PTHR31973">
    <property type="entry name" value="POLYPROTEIN, PUTATIVE-RELATED"/>
    <property type="match status" value="1"/>
</dbReference>
<protein>
    <recommendedName>
        <fullName evidence="2">PB1-like domain-containing protein</fullName>
    </recommendedName>
</protein>
<dbReference type="Pfam" id="PF26130">
    <property type="entry name" value="PB1-like"/>
    <property type="match status" value="1"/>
</dbReference>
<feature type="compositionally biased region" description="Low complexity" evidence="1">
    <location>
        <begin position="604"/>
        <end position="621"/>
    </location>
</feature>
<accession>A0ABQ4Y1W5</accession>
<feature type="compositionally biased region" description="Basic and acidic residues" evidence="1">
    <location>
        <begin position="586"/>
        <end position="596"/>
    </location>
</feature>
<keyword evidence="4" id="KW-1185">Reference proteome</keyword>
<dbReference type="Proteomes" id="UP001151760">
    <property type="component" value="Unassembled WGS sequence"/>
</dbReference>